<dbReference type="EMBL" id="SNWR01000001">
    <property type="protein sequence ID" value="TDO39803.1"/>
    <property type="molecule type" value="Genomic_DNA"/>
</dbReference>
<organism evidence="2 3">
    <name type="scientific">Paractinoplanes brasiliensis</name>
    <dbReference type="NCBI Taxonomy" id="52695"/>
    <lineage>
        <taxon>Bacteria</taxon>
        <taxon>Bacillati</taxon>
        <taxon>Actinomycetota</taxon>
        <taxon>Actinomycetes</taxon>
        <taxon>Micromonosporales</taxon>
        <taxon>Micromonosporaceae</taxon>
        <taxon>Paractinoplanes</taxon>
    </lineage>
</organism>
<dbReference type="Proteomes" id="UP000294901">
    <property type="component" value="Unassembled WGS sequence"/>
</dbReference>
<evidence type="ECO:0000256" key="1">
    <source>
        <dbReference type="SAM" id="MobiDB-lite"/>
    </source>
</evidence>
<feature type="region of interest" description="Disordered" evidence="1">
    <location>
        <begin position="1"/>
        <end position="31"/>
    </location>
</feature>
<comment type="caution">
    <text evidence="2">The sequence shown here is derived from an EMBL/GenBank/DDBJ whole genome shotgun (WGS) entry which is preliminary data.</text>
</comment>
<keyword evidence="3" id="KW-1185">Reference proteome</keyword>
<evidence type="ECO:0000313" key="2">
    <source>
        <dbReference type="EMBL" id="TDO39803.1"/>
    </source>
</evidence>
<evidence type="ECO:0000313" key="3">
    <source>
        <dbReference type="Proteomes" id="UP000294901"/>
    </source>
</evidence>
<sequence>MTAPDAPEEAAPAPQTAAEAPPAPTTDIVAGQGGVMTDEVGVVTGDLTLRSELSGSEVVVRVQYKDADEWYTVTGAKATLRDPADVDAVHTVAVGILNRPED</sequence>
<dbReference type="AlphaFoldDB" id="A0A4R6JSW2"/>
<protein>
    <submittedName>
        <fullName evidence="2">Uncharacterized protein</fullName>
    </submittedName>
</protein>
<proteinExistence type="predicted"/>
<accession>A0A4R6JSW2</accession>
<name>A0A4R6JSW2_9ACTN</name>
<feature type="compositionally biased region" description="Low complexity" evidence="1">
    <location>
        <begin position="1"/>
        <end position="20"/>
    </location>
</feature>
<reference evidence="2 3" key="1">
    <citation type="submission" date="2019-03" db="EMBL/GenBank/DDBJ databases">
        <title>Sequencing the genomes of 1000 actinobacteria strains.</title>
        <authorList>
            <person name="Klenk H.-P."/>
        </authorList>
    </citation>
    <scope>NUCLEOTIDE SEQUENCE [LARGE SCALE GENOMIC DNA]</scope>
    <source>
        <strain evidence="2 3">DSM 43805</strain>
    </source>
</reference>
<gene>
    <name evidence="2" type="ORF">C8E87_3506</name>
</gene>